<dbReference type="Proteomes" id="UP000184287">
    <property type="component" value="Unassembled WGS sequence"/>
</dbReference>
<dbReference type="RefSeq" id="WP_073226142.1">
    <property type="nucleotide sequence ID" value="NZ_FQUQ01000001.1"/>
</dbReference>
<evidence type="ECO:0000313" key="2">
    <source>
        <dbReference type="EMBL" id="SHE41848.1"/>
    </source>
</evidence>
<keyword evidence="1" id="KW-1133">Transmembrane helix</keyword>
<keyword evidence="1" id="KW-0812">Transmembrane</keyword>
<evidence type="ECO:0000256" key="1">
    <source>
        <dbReference type="SAM" id="Phobius"/>
    </source>
</evidence>
<organism evidence="2 3">
    <name type="scientific">Pedobacter caeni</name>
    <dbReference type="NCBI Taxonomy" id="288992"/>
    <lineage>
        <taxon>Bacteria</taxon>
        <taxon>Pseudomonadati</taxon>
        <taxon>Bacteroidota</taxon>
        <taxon>Sphingobacteriia</taxon>
        <taxon>Sphingobacteriales</taxon>
        <taxon>Sphingobacteriaceae</taxon>
        <taxon>Pedobacter</taxon>
    </lineage>
</organism>
<evidence type="ECO:0000313" key="3">
    <source>
        <dbReference type="Proteomes" id="UP000184287"/>
    </source>
</evidence>
<gene>
    <name evidence="2" type="ORF">SAMN04488522_101145</name>
</gene>
<feature type="transmembrane region" description="Helical" evidence="1">
    <location>
        <begin position="277"/>
        <end position="300"/>
    </location>
</feature>
<keyword evidence="1" id="KW-0472">Membrane</keyword>
<dbReference type="STRING" id="288992.SAMN04488522_101145"/>
<name>A0A1M4TBT3_9SPHI</name>
<dbReference type="AlphaFoldDB" id="A0A1M4TBT3"/>
<protein>
    <submittedName>
        <fullName evidence="2">Uncharacterized protein</fullName>
    </submittedName>
</protein>
<dbReference type="OrthoDB" id="5386209at2"/>
<feature type="transmembrane region" description="Helical" evidence="1">
    <location>
        <begin position="217"/>
        <end position="235"/>
    </location>
</feature>
<sequence length="344" mass="38852">MKKVLSGIPTLLLMAVGLSLLTAIFLNNFIIPLFPVLVAVLVIYLTRSKRILLKTKETPISNLTGGLVKIQGTVEAPGILESPFFKEQCVGYNYEKGEVHYYDDGNEQVTISMRKNDFQDFYLMNKTGKIKVIAADLNLSLLPAQIKTIHSLKHTENDIRHTERTLKNGDLIHILGNAIETNHNEFELKALPESPLVISTPAIESHTQKGFRAIRHLLPYIVLIYLAVNYFLFFAPVKVQLGPNKGFIIFSIFGMPVLALIFAAIGSKMHGAFKFFFTSLAGICIIVTLLASPLLCLLHMTKTEFYRMLCIWISIFLCTTIATIMNYNRLDEIFVRDERNIKRN</sequence>
<feature type="transmembrane region" description="Helical" evidence="1">
    <location>
        <begin position="306"/>
        <end position="327"/>
    </location>
</feature>
<accession>A0A1M4TBT3</accession>
<keyword evidence="3" id="KW-1185">Reference proteome</keyword>
<feature type="transmembrane region" description="Helical" evidence="1">
    <location>
        <begin position="29"/>
        <end position="46"/>
    </location>
</feature>
<reference evidence="3" key="1">
    <citation type="submission" date="2016-11" db="EMBL/GenBank/DDBJ databases">
        <authorList>
            <person name="Varghese N."/>
            <person name="Submissions S."/>
        </authorList>
    </citation>
    <scope>NUCLEOTIDE SEQUENCE [LARGE SCALE GENOMIC DNA]</scope>
    <source>
        <strain evidence="3">DSM 16990</strain>
    </source>
</reference>
<feature type="transmembrane region" description="Helical" evidence="1">
    <location>
        <begin position="247"/>
        <end position="265"/>
    </location>
</feature>
<proteinExistence type="predicted"/>
<dbReference type="EMBL" id="FQUQ01000001">
    <property type="protein sequence ID" value="SHE41848.1"/>
    <property type="molecule type" value="Genomic_DNA"/>
</dbReference>